<accession>A0ABP6L6V2</accession>
<evidence type="ECO:0000313" key="3">
    <source>
        <dbReference type="EMBL" id="GAA3030802.1"/>
    </source>
</evidence>
<protein>
    <recommendedName>
        <fullName evidence="2">N-acetyltransferase domain-containing protein</fullName>
    </recommendedName>
</protein>
<dbReference type="InterPro" id="IPR000182">
    <property type="entry name" value="GNAT_dom"/>
</dbReference>
<dbReference type="PROSITE" id="PS51186">
    <property type="entry name" value="GNAT"/>
    <property type="match status" value="1"/>
</dbReference>
<dbReference type="CDD" id="cd04301">
    <property type="entry name" value="NAT_SF"/>
    <property type="match status" value="1"/>
</dbReference>
<dbReference type="InterPro" id="IPR016181">
    <property type="entry name" value="Acyl_CoA_acyltransferase"/>
</dbReference>
<organism evidence="3 4">
    <name type="scientific">Streptomyces glomeratus</name>
    <dbReference type="NCBI Taxonomy" id="284452"/>
    <lineage>
        <taxon>Bacteria</taxon>
        <taxon>Bacillati</taxon>
        <taxon>Actinomycetota</taxon>
        <taxon>Actinomycetes</taxon>
        <taxon>Kitasatosporales</taxon>
        <taxon>Streptomycetaceae</taxon>
        <taxon>Streptomyces</taxon>
    </lineage>
</organism>
<dbReference type="Gene3D" id="3.40.630.30">
    <property type="match status" value="1"/>
</dbReference>
<keyword evidence="4" id="KW-1185">Reference proteome</keyword>
<gene>
    <name evidence="3" type="ORF">GCM10010448_11000</name>
</gene>
<evidence type="ECO:0000313" key="4">
    <source>
        <dbReference type="Proteomes" id="UP001501532"/>
    </source>
</evidence>
<dbReference type="SUPFAM" id="SSF55729">
    <property type="entry name" value="Acyl-CoA N-acyltransferases (Nat)"/>
    <property type="match status" value="1"/>
</dbReference>
<feature type="region of interest" description="Disordered" evidence="1">
    <location>
        <begin position="102"/>
        <end position="166"/>
    </location>
</feature>
<evidence type="ECO:0000259" key="2">
    <source>
        <dbReference type="PROSITE" id="PS51186"/>
    </source>
</evidence>
<sequence length="219" mass="24552">MRAEGTSISDDREGVERLLDREPDALLLAEQDGGLAGTVIAGFDGWRCHPYRLAAHPDRRRHGIGSALLAAAEERFVRLGGRRGDAMVLLRNETAQHAWRAAGYAPEEHWRRSAGPPAARRRGGRRRDRPGRLQRHPDQRPQSVRHHRRPGRRPRRGDPPQVHGRAARLSEVTVRVPQVSELTFVGKNDARQMAWHLFVETATRGHPGGHPGVHPAPWP</sequence>
<feature type="compositionally biased region" description="Basic residues" evidence="1">
    <location>
        <begin position="143"/>
        <end position="155"/>
    </location>
</feature>
<dbReference type="EMBL" id="BAAAUF010000009">
    <property type="protein sequence ID" value="GAA3030802.1"/>
    <property type="molecule type" value="Genomic_DNA"/>
</dbReference>
<dbReference type="Proteomes" id="UP001501532">
    <property type="component" value="Unassembled WGS sequence"/>
</dbReference>
<comment type="caution">
    <text evidence="3">The sequence shown here is derived from an EMBL/GenBank/DDBJ whole genome shotgun (WGS) entry which is preliminary data.</text>
</comment>
<evidence type="ECO:0000256" key="1">
    <source>
        <dbReference type="SAM" id="MobiDB-lite"/>
    </source>
</evidence>
<feature type="compositionally biased region" description="Basic residues" evidence="1">
    <location>
        <begin position="119"/>
        <end position="134"/>
    </location>
</feature>
<name>A0ABP6L6V2_9ACTN</name>
<feature type="domain" description="N-acetyltransferase" evidence="2">
    <location>
        <begin position="1"/>
        <end position="123"/>
    </location>
</feature>
<dbReference type="Pfam" id="PF00583">
    <property type="entry name" value="Acetyltransf_1"/>
    <property type="match status" value="1"/>
</dbReference>
<reference evidence="4" key="1">
    <citation type="journal article" date="2019" name="Int. J. Syst. Evol. Microbiol.">
        <title>The Global Catalogue of Microorganisms (GCM) 10K type strain sequencing project: providing services to taxonomists for standard genome sequencing and annotation.</title>
        <authorList>
            <consortium name="The Broad Institute Genomics Platform"/>
            <consortium name="The Broad Institute Genome Sequencing Center for Infectious Disease"/>
            <person name="Wu L."/>
            <person name="Ma J."/>
        </authorList>
    </citation>
    <scope>NUCLEOTIDE SEQUENCE [LARGE SCALE GENOMIC DNA]</scope>
    <source>
        <strain evidence="4">JCM 9091</strain>
    </source>
</reference>
<proteinExistence type="predicted"/>